<feature type="transmembrane region" description="Helical" evidence="1">
    <location>
        <begin position="24"/>
        <end position="44"/>
    </location>
</feature>
<organism evidence="2 3">
    <name type="scientific">Defluviimonas salinarum</name>
    <dbReference type="NCBI Taxonomy" id="2992147"/>
    <lineage>
        <taxon>Bacteria</taxon>
        <taxon>Pseudomonadati</taxon>
        <taxon>Pseudomonadota</taxon>
        <taxon>Alphaproteobacteria</taxon>
        <taxon>Rhodobacterales</taxon>
        <taxon>Paracoccaceae</taxon>
        <taxon>Albidovulum</taxon>
    </lineage>
</organism>
<protein>
    <submittedName>
        <fullName evidence="2">Uncharacterized protein</fullName>
    </submittedName>
</protein>
<evidence type="ECO:0000313" key="2">
    <source>
        <dbReference type="EMBL" id="MCW3783591.1"/>
    </source>
</evidence>
<reference evidence="2 3" key="1">
    <citation type="submission" date="2022-10" db="EMBL/GenBank/DDBJ databases">
        <title>Defluviimonas sp. CAU 1641 isolated from mud.</title>
        <authorList>
            <person name="Kim W."/>
        </authorList>
    </citation>
    <scope>NUCLEOTIDE SEQUENCE [LARGE SCALE GENOMIC DNA]</scope>
    <source>
        <strain evidence="2 3">CAU 1641</strain>
    </source>
</reference>
<dbReference type="EMBL" id="JAPDOG010000021">
    <property type="protein sequence ID" value="MCW3783591.1"/>
    <property type="molecule type" value="Genomic_DNA"/>
</dbReference>
<dbReference type="Proteomes" id="UP001207582">
    <property type="component" value="Unassembled WGS sequence"/>
</dbReference>
<gene>
    <name evidence="2" type="ORF">OM960_18790</name>
</gene>
<keyword evidence="1" id="KW-1133">Transmembrane helix</keyword>
<dbReference type="RefSeq" id="WP_264773035.1">
    <property type="nucleotide sequence ID" value="NZ_JAPDOG010000021.1"/>
</dbReference>
<sequence>MSGVCRGARLKTEALLNVPHRLKALFWALAYLAVIGAVTARILAGYPAFGESPAMRLAIAVPLWLGGIACATIWFLARYPRRKD</sequence>
<feature type="transmembrane region" description="Helical" evidence="1">
    <location>
        <begin position="56"/>
        <end position="77"/>
    </location>
</feature>
<evidence type="ECO:0000256" key="1">
    <source>
        <dbReference type="SAM" id="Phobius"/>
    </source>
</evidence>
<evidence type="ECO:0000313" key="3">
    <source>
        <dbReference type="Proteomes" id="UP001207582"/>
    </source>
</evidence>
<keyword evidence="3" id="KW-1185">Reference proteome</keyword>
<accession>A0ABT3J7C1</accession>
<keyword evidence="1" id="KW-0472">Membrane</keyword>
<proteinExistence type="predicted"/>
<keyword evidence="1" id="KW-0812">Transmembrane</keyword>
<name>A0ABT3J7C1_9RHOB</name>
<comment type="caution">
    <text evidence="2">The sequence shown here is derived from an EMBL/GenBank/DDBJ whole genome shotgun (WGS) entry which is preliminary data.</text>
</comment>